<evidence type="ECO:0000259" key="6">
    <source>
        <dbReference type="PROSITE" id="PS01124"/>
    </source>
</evidence>
<dbReference type="InterPro" id="IPR013783">
    <property type="entry name" value="Ig-like_fold"/>
</dbReference>
<dbReference type="Pfam" id="PF07495">
    <property type="entry name" value="Y_Y_Y"/>
    <property type="match status" value="1"/>
</dbReference>
<evidence type="ECO:0000313" key="7">
    <source>
        <dbReference type="EMBL" id="KAB4185147.1"/>
    </source>
</evidence>
<keyword evidence="3" id="KW-0804">Transcription</keyword>
<comment type="caution">
    <text evidence="7">The sequence shown here is derived from an EMBL/GenBank/DDBJ whole genome shotgun (WGS) entry which is preliminary data.</text>
</comment>
<keyword evidence="2" id="KW-0238">DNA-binding</keyword>
<dbReference type="SMART" id="SM00342">
    <property type="entry name" value="HTH_ARAC"/>
    <property type="match status" value="1"/>
</dbReference>
<dbReference type="SUPFAM" id="SSF63829">
    <property type="entry name" value="Calcium-dependent phosphotriesterase"/>
    <property type="match status" value="1"/>
</dbReference>
<dbReference type="PANTHER" id="PTHR43280">
    <property type="entry name" value="ARAC-FAMILY TRANSCRIPTIONAL REGULATOR"/>
    <property type="match status" value="1"/>
</dbReference>
<evidence type="ECO:0000256" key="3">
    <source>
        <dbReference type="ARBA" id="ARBA00023163"/>
    </source>
</evidence>
<protein>
    <submittedName>
        <fullName evidence="7">Helix-turn-helix domain-containing protein</fullName>
    </submittedName>
</protein>
<keyword evidence="1" id="KW-0805">Transcription regulation</keyword>
<feature type="transmembrane region" description="Helical" evidence="5">
    <location>
        <begin position="545"/>
        <end position="566"/>
    </location>
</feature>
<keyword evidence="5" id="KW-1133">Transmembrane helix</keyword>
<evidence type="ECO:0000256" key="5">
    <source>
        <dbReference type="SAM" id="Phobius"/>
    </source>
</evidence>
<dbReference type="GO" id="GO:0003700">
    <property type="term" value="F:DNA-binding transcription factor activity"/>
    <property type="evidence" value="ECO:0007669"/>
    <property type="project" value="InterPro"/>
</dbReference>
<keyword evidence="5" id="KW-0812">Transmembrane</keyword>
<dbReference type="Gene3D" id="2.60.40.10">
    <property type="entry name" value="Immunoglobulins"/>
    <property type="match status" value="1"/>
</dbReference>
<feature type="compositionally biased region" description="Basic and acidic residues" evidence="4">
    <location>
        <begin position="601"/>
        <end position="613"/>
    </location>
</feature>
<reference evidence="7 8" key="1">
    <citation type="journal article" date="2019" name="Nat. Med.">
        <title>A library of human gut bacterial isolates paired with longitudinal multiomics data enables mechanistic microbiome research.</title>
        <authorList>
            <person name="Poyet M."/>
            <person name="Groussin M."/>
            <person name="Gibbons S.M."/>
            <person name="Avila-Pacheco J."/>
            <person name="Jiang X."/>
            <person name="Kearney S.M."/>
            <person name="Perrotta A.R."/>
            <person name="Berdy B."/>
            <person name="Zhao S."/>
            <person name="Lieberman T.D."/>
            <person name="Swanson P.K."/>
            <person name="Smith M."/>
            <person name="Roesemann S."/>
            <person name="Alexander J.E."/>
            <person name="Rich S.A."/>
            <person name="Livny J."/>
            <person name="Vlamakis H."/>
            <person name="Clish C."/>
            <person name="Bullock K."/>
            <person name="Deik A."/>
            <person name="Scott J."/>
            <person name="Pierce K.A."/>
            <person name="Xavier R.J."/>
            <person name="Alm E.J."/>
        </authorList>
    </citation>
    <scope>NUCLEOTIDE SEQUENCE [LARGE SCALE GENOMIC DNA]</scope>
    <source>
        <strain evidence="7 8">BIOML-A19</strain>
    </source>
</reference>
<evidence type="ECO:0000256" key="1">
    <source>
        <dbReference type="ARBA" id="ARBA00023015"/>
    </source>
</evidence>
<dbReference type="InterPro" id="IPR015943">
    <property type="entry name" value="WD40/YVTN_repeat-like_dom_sf"/>
</dbReference>
<evidence type="ECO:0000256" key="4">
    <source>
        <dbReference type="SAM" id="MobiDB-lite"/>
    </source>
</evidence>
<feature type="domain" description="HTH araC/xylS-type" evidence="6">
    <location>
        <begin position="631"/>
        <end position="730"/>
    </location>
</feature>
<dbReference type="GO" id="GO:0043565">
    <property type="term" value="F:sequence-specific DNA binding"/>
    <property type="evidence" value="ECO:0007669"/>
    <property type="project" value="InterPro"/>
</dbReference>
<dbReference type="Gene3D" id="2.130.10.10">
    <property type="entry name" value="YVTN repeat-like/Quinoprotein amine dehydrogenase"/>
    <property type="match status" value="2"/>
</dbReference>
<keyword evidence="5" id="KW-0472">Membrane</keyword>
<dbReference type="InterPro" id="IPR011123">
    <property type="entry name" value="Y_Y_Y"/>
</dbReference>
<dbReference type="SUPFAM" id="SSF46689">
    <property type="entry name" value="Homeodomain-like"/>
    <property type="match status" value="1"/>
</dbReference>
<dbReference type="Gene3D" id="1.10.10.60">
    <property type="entry name" value="Homeodomain-like"/>
    <property type="match status" value="1"/>
</dbReference>
<dbReference type="PROSITE" id="PS01124">
    <property type="entry name" value="HTH_ARAC_FAMILY_2"/>
    <property type="match status" value="1"/>
</dbReference>
<feature type="region of interest" description="Disordered" evidence="4">
    <location>
        <begin position="601"/>
        <end position="623"/>
    </location>
</feature>
<dbReference type="InterPro" id="IPR009057">
    <property type="entry name" value="Homeodomain-like_sf"/>
</dbReference>
<dbReference type="AlphaFoldDB" id="A0A7J5H589"/>
<name>A0A7J5H589_BACUN</name>
<dbReference type="InterPro" id="IPR011047">
    <property type="entry name" value="Quinoprotein_ADH-like_sf"/>
</dbReference>
<proteinExistence type="predicted"/>
<dbReference type="PANTHER" id="PTHR43280:SF2">
    <property type="entry name" value="HTH-TYPE TRANSCRIPTIONAL REGULATOR EXSA"/>
    <property type="match status" value="1"/>
</dbReference>
<dbReference type="Proteomes" id="UP000487221">
    <property type="component" value="Unassembled WGS sequence"/>
</dbReference>
<accession>A0A7J5H589</accession>
<evidence type="ECO:0000313" key="8">
    <source>
        <dbReference type="Proteomes" id="UP000487221"/>
    </source>
</evidence>
<dbReference type="EMBL" id="WCTY01000011">
    <property type="protein sequence ID" value="KAB4185147.1"/>
    <property type="molecule type" value="Genomic_DNA"/>
</dbReference>
<sequence>MALPLCADDFLFTTIDTSQGLSDNQVRYILQLPDGRMAFTTTESINLYDGAHFTSLPPDPGSVYPLKQYKGFYHIYLSGDSLLWIKDYQRLMCVNLHNEQYITDLDSLFRSRGIQEPVEDLFADYQGHVWAITSGEIIQRELSFRMALPDKQGNIQDLMADKDFLYLFYNTGRIACYSISTGEQLYDIAAYPEAEQEKFQNTSLILKGKDGFYQLRNGSKGGFFFFDFHKRAWSKILEKDYTLNTLMISPDNKAYISCVRGFWIIDLIEGTQQYLPVLRTRKGNIVATEISTIFQDRQGALWLGMLNRGLLYYHPSMYKRIHIDRKDFPISIKENAVTSSFAEDRNGRIFIKDQSAIYRLDMQADSSRRLVPIEASAFPKELQGEYGSGAAFVSHDGTLYFGGNDGCDIFCHHPESLSVGLPYPPVLTAFYIHGERAALPQAAPYTRRISLNHNQNFITFECSALNYFNRNHTHYRYQLEGIDKQWVHVFGNKQNNGILQAPYTNLPPGHYTFKVMASGDANHWNDREMTRIELTIHAPWWKTRIAYAAYLLLAIITIAASIRLYMHRTQKELERRHKEEILLLRIRNLIEQCNRYEAERNKDAKEPNLHGENEASADGNKQDSAESVFLTRAIELVEKNLHVPGYSVEQLSRDLCMERTGLYRKLVGMLDQSPSLFIRNIRLQRAAQLILEGNLSITEIAECTGFSSSSYLSKCFQEMYGCRPSEYAEKTKEST</sequence>
<dbReference type="Pfam" id="PF12833">
    <property type="entry name" value="HTH_18"/>
    <property type="match status" value="1"/>
</dbReference>
<organism evidence="7 8">
    <name type="scientific">Bacteroides uniformis</name>
    <dbReference type="NCBI Taxonomy" id="820"/>
    <lineage>
        <taxon>Bacteria</taxon>
        <taxon>Pseudomonadati</taxon>
        <taxon>Bacteroidota</taxon>
        <taxon>Bacteroidia</taxon>
        <taxon>Bacteroidales</taxon>
        <taxon>Bacteroidaceae</taxon>
        <taxon>Bacteroides</taxon>
    </lineage>
</organism>
<dbReference type="InterPro" id="IPR018060">
    <property type="entry name" value="HTH_AraC"/>
</dbReference>
<gene>
    <name evidence="7" type="ORF">GAQ44_07400</name>
</gene>
<dbReference type="SUPFAM" id="SSF50998">
    <property type="entry name" value="Quinoprotein alcohol dehydrogenase-like"/>
    <property type="match status" value="1"/>
</dbReference>
<evidence type="ECO:0000256" key="2">
    <source>
        <dbReference type="ARBA" id="ARBA00023125"/>
    </source>
</evidence>